<accession>A0A7G1GGA3</accession>
<keyword evidence="3 6" id="KW-0687">Ribonucleoprotein</keyword>
<dbReference type="InterPro" id="IPR023035">
    <property type="entry name" value="Ribosomal_uS9_bac/plastid"/>
</dbReference>
<dbReference type="GO" id="GO:0003723">
    <property type="term" value="F:RNA binding"/>
    <property type="evidence" value="ECO:0007669"/>
    <property type="project" value="TreeGrafter"/>
</dbReference>
<dbReference type="SUPFAM" id="SSF54211">
    <property type="entry name" value="Ribosomal protein S5 domain 2-like"/>
    <property type="match status" value="1"/>
</dbReference>
<dbReference type="Gene3D" id="3.30.230.10">
    <property type="match status" value="1"/>
</dbReference>
<name>A0A7G1GGA3_9CHLO</name>
<dbReference type="InterPro" id="IPR014721">
    <property type="entry name" value="Ribsml_uS5_D2-typ_fold_subgr"/>
</dbReference>
<keyword evidence="2 6" id="KW-0689">Ribosomal protein</keyword>
<evidence type="ECO:0000256" key="1">
    <source>
        <dbReference type="ARBA" id="ARBA00005251"/>
    </source>
</evidence>
<dbReference type="GO" id="GO:0003735">
    <property type="term" value="F:structural constituent of ribosome"/>
    <property type="evidence" value="ECO:0007669"/>
    <property type="project" value="InterPro"/>
</dbReference>
<evidence type="ECO:0000256" key="2">
    <source>
        <dbReference type="ARBA" id="ARBA00022980"/>
    </source>
</evidence>
<dbReference type="HAMAP" id="MF_00532_B">
    <property type="entry name" value="Ribosomal_uS9_B"/>
    <property type="match status" value="1"/>
</dbReference>
<gene>
    <name evidence="7" type="primary">rps9</name>
</gene>
<evidence type="ECO:0000256" key="4">
    <source>
        <dbReference type="ARBA" id="ARBA00035152"/>
    </source>
</evidence>
<evidence type="ECO:0000256" key="6">
    <source>
        <dbReference type="RuleBase" id="RU003815"/>
    </source>
</evidence>
<dbReference type="PANTHER" id="PTHR21569:SF1">
    <property type="entry name" value="SMALL RIBOSOMAL SUBUNIT PROTEIN US9M"/>
    <property type="match status" value="1"/>
</dbReference>
<dbReference type="GO" id="GO:0015935">
    <property type="term" value="C:small ribosomal subunit"/>
    <property type="evidence" value="ECO:0007669"/>
    <property type="project" value="TreeGrafter"/>
</dbReference>
<dbReference type="NCBIfam" id="NF001099">
    <property type="entry name" value="PRK00132.1"/>
    <property type="match status" value="1"/>
</dbReference>
<evidence type="ECO:0000313" key="7">
    <source>
        <dbReference type="EMBL" id="BBQ09623.1"/>
    </source>
</evidence>
<dbReference type="GO" id="GO:0005737">
    <property type="term" value="C:cytoplasm"/>
    <property type="evidence" value="ECO:0007669"/>
    <property type="project" value="UniProtKB-ARBA"/>
</dbReference>
<sequence>MSQNSRIIITSSVGKRKEAIAHVKLISGSGKFIINNYKAEDYFQKSINALSIIKCPFVEVDALGLDPNRVWLSSSIDTFDTIVKVKGGGLIGQAEAIKLGVVRAFCKTIASQKILKVFKDKGYLTRDSRVKERRKYGLKKARKAPQFSKR</sequence>
<geneLocation type="plastid" evidence="7"/>
<dbReference type="PROSITE" id="PS00360">
    <property type="entry name" value="RIBOSOMAL_S9"/>
    <property type="match status" value="1"/>
</dbReference>
<evidence type="ECO:0000256" key="5">
    <source>
        <dbReference type="ARBA" id="ARBA00035437"/>
    </source>
</evidence>
<evidence type="ECO:0000256" key="3">
    <source>
        <dbReference type="ARBA" id="ARBA00023274"/>
    </source>
</evidence>
<dbReference type="GO" id="GO:0006412">
    <property type="term" value="P:translation"/>
    <property type="evidence" value="ECO:0007669"/>
    <property type="project" value="InterPro"/>
</dbReference>
<comment type="similarity">
    <text evidence="1 6">Belongs to the universal ribosomal protein uS9 family.</text>
</comment>
<keyword evidence="7" id="KW-0934">Plastid</keyword>
<dbReference type="EMBL" id="LC516060">
    <property type="protein sequence ID" value="BBQ09623.1"/>
    <property type="molecule type" value="Genomic_DNA"/>
</dbReference>
<protein>
    <recommendedName>
        <fullName evidence="4">Small ribosomal subunit protein uS9c</fullName>
    </recommendedName>
    <alternativeName>
        <fullName evidence="5">30S ribosomal protein S9, chloroplastic</fullName>
    </alternativeName>
</protein>
<dbReference type="PANTHER" id="PTHR21569">
    <property type="entry name" value="RIBOSOMAL PROTEIN S9"/>
    <property type="match status" value="1"/>
</dbReference>
<dbReference type="InterPro" id="IPR000754">
    <property type="entry name" value="Ribosomal_uS9"/>
</dbReference>
<reference evidence="7" key="1">
    <citation type="submission" date="2019-12" db="EMBL/GenBank/DDBJ databases">
        <title>A plastid genome of a nonphotosynthetic green alga.</title>
        <authorList>
            <person name="Kamikawa R."/>
        </authorList>
    </citation>
    <scope>NUCLEOTIDE SEQUENCE</scope>
    <source>
        <strain evidence="7">NrCl902</strain>
    </source>
</reference>
<dbReference type="InterPro" id="IPR020574">
    <property type="entry name" value="Ribosomal_uS9_CS"/>
</dbReference>
<proteinExistence type="inferred from homology"/>
<dbReference type="InterPro" id="IPR020568">
    <property type="entry name" value="Ribosomal_Su5_D2-typ_SF"/>
</dbReference>
<dbReference type="Pfam" id="PF00380">
    <property type="entry name" value="Ribosomal_S9"/>
    <property type="match status" value="1"/>
</dbReference>
<organism evidence="7">
    <name type="scientific">Volvocales sp. NrCl902</name>
    <dbReference type="NCBI Taxonomy" id="2682054"/>
    <lineage>
        <taxon>Eukaryota</taxon>
        <taxon>Viridiplantae</taxon>
        <taxon>Chlorophyta</taxon>
        <taxon>core chlorophytes</taxon>
        <taxon>Chlorophyceae</taxon>
        <taxon>CS clade</taxon>
        <taxon>Chlamydomonadales</taxon>
    </lineage>
</organism>
<dbReference type="AlphaFoldDB" id="A0A7G1GGA3"/>